<evidence type="ECO:0000313" key="3">
    <source>
        <dbReference type="EMBL" id="MDP1028353.1"/>
    </source>
</evidence>
<dbReference type="Proteomes" id="UP001230685">
    <property type="component" value="Unassembled WGS sequence"/>
</dbReference>
<organism evidence="3 4">
    <name type="scientific">Sphingomonas aurea</name>
    <dbReference type="NCBI Taxonomy" id="3063994"/>
    <lineage>
        <taxon>Bacteria</taxon>
        <taxon>Pseudomonadati</taxon>
        <taxon>Pseudomonadota</taxon>
        <taxon>Alphaproteobacteria</taxon>
        <taxon>Sphingomonadales</taxon>
        <taxon>Sphingomonadaceae</taxon>
        <taxon>Sphingomonas</taxon>
    </lineage>
</organism>
<dbReference type="RefSeq" id="WP_305174071.1">
    <property type="nucleotide sequence ID" value="NZ_JAUUDS010000008.1"/>
</dbReference>
<dbReference type="Pfam" id="PF07589">
    <property type="entry name" value="PEP-CTERM"/>
    <property type="match status" value="1"/>
</dbReference>
<dbReference type="InterPro" id="IPR013424">
    <property type="entry name" value="Ice-binding_C"/>
</dbReference>
<reference evidence="3 4" key="1">
    <citation type="submission" date="2023-07" db="EMBL/GenBank/DDBJ databases">
        <authorList>
            <person name="Kim M.K."/>
        </authorList>
    </citation>
    <scope>NUCLEOTIDE SEQUENCE [LARGE SCALE GENOMIC DNA]</scope>
    <source>
        <strain evidence="3 4">KR1UV-12</strain>
    </source>
</reference>
<keyword evidence="1" id="KW-0732">Signal</keyword>
<feature type="domain" description="Ice-binding protein C-terminal" evidence="2">
    <location>
        <begin position="203"/>
        <end position="228"/>
    </location>
</feature>
<feature type="chain" id="PRO_5047493063" evidence="1">
    <location>
        <begin position="22"/>
        <end position="236"/>
    </location>
</feature>
<keyword evidence="4" id="KW-1185">Reference proteome</keyword>
<accession>A0ABT9EN20</accession>
<dbReference type="NCBIfam" id="TIGR02595">
    <property type="entry name" value="PEP_CTERM"/>
    <property type="match status" value="1"/>
</dbReference>
<proteinExistence type="predicted"/>
<dbReference type="InterPro" id="IPR047995">
    <property type="entry name" value="Choice_anch_K"/>
</dbReference>
<evidence type="ECO:0000259" key="2">
    <source>
        <dbReference type="Pfam" id="PF07589"/>
    </source>
</evidence>
<feature type="signal peptide" evidence="1">
    <location>
        <begin position="1"/>
        <end position="21"/>
    </location>
</feature>
<protein>
    <submittedName>
        <fullName evidence="3">Choice-of-anchor K domain-containing protein</fullName>
    </submittedName>
</protein>
<dbReference type="NCBIfam" id="NF035944">
    <property type="entry name" value="PEPxxWA-CTERM"/>
    <property type="match status" value="1"/>
</dbReference>
<sequence length="236" mass="24319">MKKIFSIAVLAASVAASPALAANNVTGTTTATFVDAKPTTGTSTGTGTNHLTWGVAADGGKVNEMTFAANTPFSATVGQQFKIGSISYYNGTINNGTELTSIGLNLAFNFSDPAIGAFTKSFILGLNSTPNTGTADENADYITFPSLQTADTFTVNGQAYTFKLLGLTNVVGDGFLNSGANEFHVREGGNASADVFGVLNVAAVPEPATWAMMLVGFGMVGASARYRRRSTKAVIA</sequence>
<comment type="caution">
    <text evidence="3">The sequence shown here is derived from an EMBL/GenBank/DDBJ whole genome shotgun (WGS) entry which is preliminary data.</text>
</comment>
<evidence type="ECO:0000256" key="1">
    <source>
        <dbReference type="SAM" id="SignalP"/>
    </source>
</evidence>
<evidence type="ECO:0000313" key="4">
    <source>
        <dbReference type="Proteomes" id="UP001230685"/>
    </source>
</evidence>
<dbReference type="NCBIfam" id="NF038131">
    <property type="entry name" value="choice_anch_K"/>
    <property type="match status" value="1"/>
</dbReference>
<name>A0ABT9EN20_9SPHN</name>
<gene>
    <name evidence="3" type="ORF">Q5H91_14105</name>
</gene>
<dbReference type="EMBL" id="JAUUDS010000008">
    <property type="protein sequence ID" value="MDP1028353.1"/>
    <property type="molecule type" value="Genomic_DNA"/>
</dbReference>